<protein>
    <recommendedName>
        <fullName evidence="2">Reverse transcriptase domain-containing protein</fullName>
    </recommendedName>
</protein>
<evidence type="ECO:0008006" key="2">
    <source>
        <dbReference type="Google" id="ProtNLM"/>
    </source>
</evidence>
<evidence type="ECO:0000313" key="1">
    <source>
        <dbReference type="EMBL" id="GFC72759.1"/>
    </source>
</evidence>
<name>A0A699QMR8_TANCI</name>
<dbReference type="EMBL" id="BKCJ011039342">
    <property type="protein sequence ID" value="GFC72759.1"/>
    <property type="molecule type" value="Genomic_DNA"/>
</dbReference>
<dbReference type="AlphaFoldDB" id="A0A699QMR8"/>
<sequence>CLATDGNAFPGYEDNIQAYVSTATVNYNQGNAGHRPSSVANQVRSPGFSPVQNNLNRGNNYNSGNLTYRSLTQPTQAAPLNELTNYMKVNDTNMRAMQNQITNMKTELKNEFQTTMMQ</sequence>
<reference evidence="1" key="1">
    <citation type="journal article" date="2019" name="Sci. Rep.">
        <title>Draft genome of Tanacetum cinerariifolium, the natural source of mosquito coil.</title>
        <authorList>
            <person name="Yamashiro T."/>
            <person name="Shiraishi A."/>
            <person name="Satake H."/>
            <person name="Nakayama K."/>
        </authorList>
    </citation>
    <scope>NUCLEOTIDE SEQUENCE</scope>
</reference>
<accession>A0A699QMR8</accession>
<feature type="non-terminal residue" evidence="1">
    <location>
        <position position="1"/>
    </location>
</feature>
<proteinExistence type="predicted"/>
<comment type="caution">
    <text evidence="1">The sequence shown here is derived from an EMBL/GenBank/DDBJ whole genome shotgun (WGS) entry which is preliminary data.</text>
</comment>
<organism evidence="1">
    <name type="scientific">Tanacetum cinerariifolium</name>
    <name type="common">Dalmatian daisy</name>
    <name type="synonym">Chrysanthemum cinerariifolium</name>
    <dbReference type="NCBI Taxonomy" id="118510"/>
    <lineage>
        <taxon>Eukaryota</taxon>
        <taxon>Viridiplantae</taxon>
        <taxon>Streptophyta</taxon>
        <taxon>Embryophyta</taxon>
        <taxon>Tracheophyta</taxon>
        <taxon>Spermatophyta</taxon>
        <taxon>Magnoliopsida</taxon>
        <taxon>eudicotyledons</taxon>
        <taxon>Gunneridae</taxon>
        <taxon>Pentapetalae</taxon>
        <taxon>asterids</taxon>
        <taxon>campanulids</taxon>
        <taxon>Asterales</taxon>
        <taxon>Asteraceae</taxon>
        <taxon>Asteroideae</taxon>
        <taxon>Anthemideae</taxon>
        <taxon>Anthemidinae</taxon>
        <taxon>Tanacetum</taxon>
    </lineage>
</organism>
<gene>
    <name evidence="1" type="ORF">Tci_844729</name>
</gene>